<dbReference type="Proteomes" id="UP001232992">
    <property type="component" value="Unassembled WGS sequence"/>
</dbReference>
<evidence type="ECO:0000256" key="2">
    <source>
        <dbReference type="ARBA" id="ARBA00022649"/>
    </source>
</evidence>
<reference evidence="3 4" key="1">
    <citation type="submission" date="2023-01" db="EMBL/GenBank/DDBJ databases">
        <title>Novel diversity within Roseofilum (Cyanobacteria; Desertifilaceae) from marine benthic mats with descriptions of four novel species.</title>
        <authorList>
            <person name="Wang Y."/>
            <person name="Berthold D.E."/>
            <person name="Hu J."/>
            <person name="Lefler F.W."/>
            <person name="Laughinghouse H.D. IV."/>
        </authorList>
    </citation>
    <scope>NUCLEOTIDE SEQUENCE [LARGE SCALE GENOMIC DNA]</scope>
    <source>
        <strain evidence="3 4">BLCC-M143</strain>
    </source>
</reference>
<dbReference type="Gene3D" id="2.30.30.110">
    <property type="match status" value="1"/>
</dbReference>
<name>A0ABT7BVA0_9CYAN</name>
<sequence>MTMIPKPKRGEIWQVNLDPTLGDEIRKTRPAIVVSANAIGKLPLKLVVPVTDWKTAFTANFMMMLTKLLDFSLGQCNR</sequence>
<organism evidence="3 4">
    <name type="scientific">Roseofilum casamattae BLCC-M143</name>
    <dbReference type="NCBI Taxonomy" id="3022442"/>
    <lineage>
        <taxon>Bacteria</taxon>
        <taxon>Bacillati</taxon>
        <taxon>Cyanobacteriota</taxon>
        <taxon>Cyanophyceae</taxon>
        <taxon>Desertifilales</taxon>
        <taxon>Desertifilaceae</taxon>
        <taxon>Roseofilum</taxon>
        <taxon>Roseofilum casamattae</taxon>
    </lineage>
</organism>
<comment type="caution">
    <text evidence="3">The sequence shown here is derived from an EMBL/GenBank/DDBJ whole genome shotgun (WGS) entry which is preliminary data.</text>
</comment>
<dbReference type="PANTHER" id="PTHR33988">
    <property type="entry name" value="ENDORIBONUCLEASE MAZF-RELATED"/>
    <property type="match status" value="1"/>
</dbReference>
<dbReference type="SUPFAM" id="SSF50118">
    <property type="entry name" value="Cell growth inhibitor/plasmid maintenance toxic component"/>
    <property type="match status" value="1"/>
</dbReference>
<evidence type="ECO:0000256" key="1">
    <source>
        <dbReference type="ARBA" id="ARBA00007521"/>
    </source>
</evidence>
<dbReference type="InterPro" id="IPR011067">
    <property type="entry name" value="Plasmid_toxin/cell-grow_inhib"/>
</dbReference>
<evidence type="ECO:0000313" key="4">
    <source>
        <dbReference type="Proteomes" id="UP001232992"/>
    </source>
</evidence>
<proteinExistence type="inferred from homology"/>
<evidence type="ECO:0000313" key="3">
    <source>
        <dbReference type="EMBL" id="MDJ1182434.1"/>
    </source>
</evidence>
<accession>A0ABT7BVA0</accession>
<keyword evidence="2" id="KW-1277">Toxin-antitoxin system</keyword>
<protein>
    <submittedName>
        <fullName evidence="3">Type II toxin-antitoxin system PemK/MazF family toxin</fullName>
    </submittedName>
</protein>
<keyword evidence="4" id="KW-1185">Reference proteome</keyword>
<dbReference type="Pfam" id="PF02452">
    <property type="entry name" value="PemK_toxin"/>
    <property type="match status" value="1"/>
</dbReference>
<comment type="similarity">
    <text evidence="1">Belongs to the PemK/MazF family.</text>
</comment>
<dbReference type="EMBL" id="JAQOSQ010000002">
    <property type="protein sequence ID" value="MDJ1182434.1"/>
    <property type="molecule type" value="Genomic_DNA"/>
</dbReference>
<dbReference type="InterPro" id="IPR003477">
    <property type="entry name" value="PemK-like"/>
</dbReference>
<gene>
    <name evidence="3" type="ORF">PMH09_04435</name>
</gene>